<dbReference type="Pfam" id="PF10517">
    <property type="entry name" value="DM13"/>
    <property type="match status" value="1"/>
</dbReference>
<protein>
    <submittedName>
        <fullName evidence="3">Electron transporter</fullName>
    </submittedName>
</protein>
<dbReference type="OrthoDB" id="4751481at2"/>
<sequence length="257" mass="27004">MALILPPTTDNGPGRPISAVASAGRLGQAGSAPSDRSARRKSFVIRLGTPIGPRSRSIEAGTGRVGIGGCEETTVGRVRTWLGRPWGVTVLAVGLAVAGVGLYWFQPWKLWMDETVKDAVPTAAAGTGAGDPAAQPAGSAPRTLATGELISHEHNTSGSVRVLQLADGTRALRLEDLDTSNGPDLRVWITDAAVKEGVAGWRVFDDGKYLSLGKLKGNKGDQNYALPEDLDLKQFTSVTIWCDRFDVSFGAAALARA</sequence>
<name>A0A2R4TDJ6_9ACTN</name>
<dbReference type="Proteomes" id="UP000244201">
    <property type="component" value="Chromosome"/>
</dbReference>
<keyword evidence="1" id="KW-1133">Transmembrane helix</keyword>
<evidence type="ECO:0000256" key="1">
    <source>
        <dbReference type="SAM" id="Phobius"/>
    </source>
</evidence>
<evidence type="ECO:0000313" key="4">
    <source>
        <dbReference type="Proteomes" id="UP000244201"/>
    </source>
</evidence>
<evidence type="ECO:0000259" key="2">
    <source>
        <dbReference type="PROSITE" id="PS51549"/>
    </source>
</evidence>
<keyword evidence="4" id="KW-1185">Reference proteome</keyword>
<dbReference type="EMBL" id="CP026304">
    <property type="protein sequence ID" value="AVZ77187.1"/>
    <property type="molecule type" value="Genomic_DNA"/>
</dbReference>
<evidence type="ECO:0000313" key="3">
    <source>
        <dbReference type="EMBL" id="AVZ77187.1"/>
    </source>
</evidence>
<accession>A0A2R4TDJ6</accession>
<keyword evidence="1" id="KW-0472">Membrane</keyword>
<dbReference type="InterPro" id="IPR019545">
    <property type="entry name" value="DM13_domain"/>
</dbReference>
<keyword evidence="1" id="KW-0812">Transmembrane</keyword>
<dbReference type="AlphaFoldDB" id="A0A2R4TDJ6"/>
<proteinExistence type="predicted"/>
<reference evidence="3 4" key="1">
    <citation type="submission" date="2018-01" db="EMBL/GenBank/DDBJ databases">
        <title>Complete genome sequence of Streptomyces lunaelactis MM109T, a Ferroverdin A producer isolated from cave moonmilk deposits.</title>
        <authorList>
            <person name="Naome A."/>
            <person name="Martinet L."/>
            <person name="Maciejewska M."/>
            <person name="Anderssen S."/>
            <person name="Adam D."/>
            <person name="Tenconi E."/>
            <person name="Deflandre B."/>
            <person name="Arguelles-Arias A."/>
            <person name="Calusinska M."/>
            <person name="Copieters W."/>
            <person name="Karim L."/>
            <person name="Hanikenne M."/>
            <person name="Baurain D."/>
            <person name="van Wezel G."/>
            <person name="Smargiasso N."/>
            <person name="de Pauw E."/>
            <person name="Delfosse P."/>
            <person name="Rigali S."/>
        </authorList>
    </citation>
    <scope>NUCLEOTIDE SEQUENCE [LARGE SCALE GENOMIC DNA]</scope>
    <source>
        <strain evidence="3 4">MM109</strain>
    </source>
</reference>
<feature type="domain" description="DM13" evidence="2">
    <location>
        <begin position="138"/>
        <end position="255"/>
    </location>
</feature>
<organism evidence="3 4">
    <name type="scientific">Streptomyces lunaelactis</name>
    <dbReference type="NCBI Taxonomy" id="1535768"/>
    <lineage>
        <taxon>Bacteria</taxon>
        <taxon>Bacillati</taxon>
        <taxon>Actinomycetota</taxon>
        <taxon>Actinomycetes</taxon>
        <taxon>Kitasatosporales</taxon>
        <taxon>Streptomycetaceae</taxon>
        <taxon>Streptomyces</taxon>
    </lineage>
</organism>
<feature type="transmembrane region" description="Helical" evidence="1">
    <location>
        <begin position="86"/>
        <end position="105"/>
    </location>
</feature>
<dbReference type="KEGG" id="slk:SLUN_02970"/>
<dbReference type="PROSITE" id="PS51549">
    <property type="entry name" value="DM13"/>
    <property type="match status" value="1"/>
</dbReference>
<gene>
    <name evidence="3" type="ORF">SLUN_02970</name>
</gene>